<dbReference type="Proteomes" id="UP001642484">
    <property type="component" value="Unassembled WGS sequence"/>
</dbReference>
<name>A0ABP0N1M0_9DINO</name>
<sequence length="396" mass="43596">METGSVPAVCWRRGGVAPWSCAVQLMERNSINRVLVTGRSVNKLLTSLKDVWKMALELWRSPRGGDGALDACGLTSLAQTYAWPAALGSFATSRIPMDAVAASALVVAGYPWHLALTTRDCWDLACMHSSMASCVRCNDWPYALELFDALGTGCLGLRSPNIISYNSLLRSEPTWSSALRVFQEVAEVGLRRSSFTWTSTLASVPWREAMQVRTQMAQETNEPPHISGFTHVQPWREAVRALDESRDRFGLRRDLVALGALTANCAEAAAWRETLQLTLQGPNSMVVLGSAVSACEKWGHWRRALQLLALPADMISFGAAQGACAKAERRKANAADEHGPMRQSKDGSRLLRTIWENSETDDFWLENLPRHPLGWAHNAVCDLIPLCSSRACQVES</sequence>
<gene>
    <name evidence="1" type="ORF">CCMP2556_LOCUS28432</name>
</gene>
<reference evidence="1 2" key="1">
    <citation type="submission" date="2024-02" db="EMBL/GenBank/DDBJ databases">
        <authorList>
            <person name="Chen Y."/>
            <person name="Shah S."/>
            <person name="Dougan E. K."/>
            <person name="Thang M."/>
            <person name="Chan C."/>
        </authorList>
    </citation>
    <scope>NUCLEOTIDE SEQUENCE [LARGE SCALE GENOMIC DNA]</scope>
</reference>
<dbReference type="EMBL" id="CAXAMN010021295">
    <property type="protein sequence ID" value="CAK9057646.1"/>
    <property type="molecule type" value="Genomic_DNA"/>
</dbReference>
<dbReference type="InterPro" id="IPR011990">
    <property type="entry name" value="TPR-like_helical_dom_sf"/>
</dbReference>
<keyword evidence="2" id="KW-1185">Reference proteome</keyword>
<organism evidence="1 2">
    <name type="scientific">Durusdinium trenchii</name>
    <dbReference type="NCBI Taxonomy" id="1381693"/>
    <lineage>
        <taxon>Eukaryota</taxon>
        <taxon>Sar</taxon>
        <taxon>Alveolata</taxon>
        <taxon>Dinophyceae</taxon>
        <taxon>Suessiales</taxon>
        <taxon>Symbiodiniaceae</taxon>
        <taxon>Durusdinium</taxon>
    </lineage>
</organism>
<protein>
    <recommendedName>
        <fullName evidence="3">Pentatricopeptide repeat-containing protein, chloroplastic</fullName>
    </recommendedName>
</protein>
<evidence type="ECO:0000313" key="1">
    <source>
        <dbReference type="EMBL" id="CAK9057646.1"/>
    </source>
</evidence>
<comment type="caution">
    <text evidence="1">The sequence shown here is derived from an EMBL/GenBank/DDBJ whole genome shotgun (WGS) entry which is preliminary data.</text>
</comment>
<evidence type="ECO:0000313" key="2">
    <source>
        <dbReference type="Proteomes" id="UP001642484"/>
    </source>
</evidence>
<proteinExistence type="predicted"/>
<evidence type="ECO:0008006" key="3">
    <source>
        <dbReference type="Google" id="ProtNLM"/>
    </source>
</evidence>
<accession>A0ABP0N1M0</accession>
<dbReference type="Gene3D" id="1.25.40.10">
    <property type="entry name" value="Tetratricopeptide repeat domain"/>
    <property type="match status" value="1"/>
</dbReference>